<protein>
    <submittedName>
        <fullName evidence="5">Aldehyde/histidinol dehydrogenase</fullName>
    </submittedName>
</protein>
<dbReference type="AlphaFoldDB" id="A0A9P5U265"/>
<dbReference type="GO" id="GO:0010133">
    <property type="term" value="P:L-proline catabolic process to L-glutamate"/>
    <property type="evidence" value="ECO:0007669"/>
    <property type="project" value="TreeGrafter"/>
</dbReference>
<proteinExistence type="predicted"/>
<accession>A0A9P5U265</accession>
<dbReference type="SUPFAM" id="SSF53720">
    <property type="entry name" value="ALDH-like"/>
    <property type="match status" value="1"/>
</dbReference>
<dbReference type="Pfam" id="PF00171">
    <property type="entry name" value="Aldedh"/>
    <property type="match status" value="1"/>
</dbReference>
<dbReference type="Proteomes" id="UP000772434">
    <property type="component" value="Unassembled WGS sequence"/>
</dbReference>
<dbReference type="OrthoDB" id="5322683at2759"/>
<dbReference type="InterPro" id="IPR016162">
    <property type="entry name" value="Ald_DH_N"/>
</dbReference>
<reference evidence="5" key="1">
    <citation type="submission" date="2020-11" db="EMBL/GenBank/DDBJ databases">
        <authorList>
            <consortium name="DOE Joint Genome Institute"/>
            <person name="Ahrendt S."/>
            <person name="Riley R."/>
            <person name="Andreopoulos W."/>
            <person name="Labutti K."/>
            <person name="Pangilinan J."/>
            <person name="Ruiz-Duenas F.J."/>
            <person name="Barrasa J.M."/>
            <person name="Sanchez-Garcia M."/>
            <person name="Camarero S."/>
            <person name="Miyauchi S."/>
            <person name="Serrano A."/>
            <person name="Linde D."/>
            <person name="Babiker R."/>
            <person name="Drula E."/>
            <person name="Ayuso-Fernandez I."/>
            <person name="Pacheco R."/>
            <person name="Padilla G."/>
            <person name="Ferreira P."/>
            <person name="Barriuso J."/>
            <person name="Kellner H."/>
            <person name="Castanera R."/>
            <person name="Alfaro M."/>
            <person name="Ramirez L."/>
            <person name="Pisabarro A.G."/>
            <person name="Kuo A."/>
            <person name="Tritt A."/>
            <person name="Lipzen A."/>
            <person name="He G."/>
            <person name="Yan M."/>
            <person name="Ng V."/>
            <person name="Cullen D."/>
            <person name="Martin F."/>
            <person name="Rosso M.-N."/>
            <person name="Henrissat B."/>
            <person name="Hibbett D."/>
            <person name="Martinez A.T."/>
            <person name="Grigoriev I.V."/>
        </authorList>
    </citation>
    <scope>NUCLEOTIDE SEQUENCE</scope>
    <source>
        <strain evidence="5">AH 40177</strain>
    </source>
</reference>
<dbReference type="EMBL" id="JADNRY010000154">
    <property type="protein sequence ID" value="KAF9063109.1"/>
    <property type="molecule type" value="Genomic_DNA"/>
</dbReference>
<organism evidence="5 6">
    <name type="scientific">Rhodocollybia butyracea</name>
    <dbReference type="NCBI Taxonomy" id="206335"/>
    <lineage>
        <taxon>Eukaryota</taxon>
        <taxon>Fungi</taxon>
        <taxon>Dikarya</taxon>
        <taxon>Basidiomycota</taxon>
        <taxon>Agaricomycotina</taxon>
        <taxon>Agaricomycetes</taxon>
        <taxon>Agaricomycetidae</taxon>
        <taxon>Agaricales</taxon>
        <taxon>Marasmiineae</taxon>
        <taxon>Omphalotaceae</taxon>
        <taxon>Rhodocollybia</taxon>
    </lineage>
</organism>
<dbReference type="InterPro" id="IPR015590">
    <property type="entry name" value="Aldehyde_DH_dom"/>
</dbReference>
<dbReference type="InterPro" id="IPR050485">
    <property type="entry name" value="Proline_metab_enzyme"/>
</dbReference>
<evidence type="ECO:0000256" key="3">
    <source>
        <dbReference type="SAM" id="MobiDB-lite"/>
    </source>
</evidence>
<keyword evidence="2" id="KW-0520">NAD</keyword>
<feature type="compositionally biased region" description="Basic and acidic residues" evidence="3">
    <location>
        <begin position="78"/>
        <end position="95"/>
    </location>
</feature>
<gene>
    <name evidence="5" type="ORF">BDP27DRAFT_1368306</name>
</gene>
<dbReference type="InterPro" id="IPR016161">
    <property type="entry name" value="Ald_DH/histidinol_DH"/>
</dbReference>
<keyword evidence="1" id="KW-0560">Oxidoreductase</keyword>
<feature type="region of interest" description="Disordered" evidence="3">
    <location>
        <begin position="70"/>
        <end position="95"/>
    </location>
</feature>
<evidence type="ECO:0000256" key="2">
    <source>
        <dbReference type="ARBA" id="ARBA00023027"/>
    </source>
</evidence>
<comment type="caution">
    <text evidence="5">The sequence shown here is derived from an EMBL/GenBank/DDBJ whole genome shotgun (WGS) entry which is preliminary data.</text>
</comment>
<sequence length="303" mass="33996">MGKDVERIERNEVKKSEAGCTNETMDAITRAAIETRSALQNKRSVLTLFYNCLKDTSISPIHLDYNEENRFGIPNSSERTKDSKQSKEKDRKRRYSDNVDLIDRYNADALEVLCAARSGRENSLNSHLAIPHAHDYAKYLCTRTTKLIPSLSLAAKAEGEHSFEHFRLKHVEELYSEQPSKNSTAWNRIEFRPLEGFVFAVTPFNFTAIGGNLCTTPALVGNNIVWKPSPAATYSNYIIHQIFIEAGMPPGVIQSVPGPPEVVSQAVGHKSYAALQFTGSTFIFSRSCGKTLRRIWTSCLRGF</sequence>
<name>A0A9P5U265_9AGAR</name>
<dbReference type="PANTHER" id="PTHR42862">
    <property type="entry name" value="DELTA-1-PYRROLINE-5-CARBOXYLATE DEHYDROGENASE 1, ISOFORM A-RELATED"/>
    <property type="match status" value="1"/>
</dbReference>
<evidence type="ECO:0000259" key="4">
    <source>
        <dbReference type="Pfam" id="PF00171"/>
    </source>
</evidence>
<feature type="domain" description="Aldehyde dehydrogenase" evidence="4">
    <location>
        <begin position="164"/>
        <end position="281"/>
    </location>
</feature>
<dbReference type="Gene3D" id="3.40.605.10">
    <property type="entry name" value="Aldehyde Dehydrogenase, Chain A, domain 1"/>
    <property type="match status" value="1"/>
</dbReference>
<evidence type="ECO:0000313" key="6">
    <source>
        <dbReference type="Proteomes" id="UP000772434"/>
    </source>
</evidence>
<dbReference type="PANTHER" id="PTHR42862:SF1">
    <property type="entry name" value="DELTA-1-PYRROLINE-5-CARBOXYLATE DEHYDROGENASE 2, ISOFORM A-RELATED"/>
    <property type="match status" value="1"/>
</dbReference>
<keyword evidence="6" id="KW-1185">Reference proteome</keyword>
<evidence type="ECO:0000256" key="1">
    <source>
        <dbReference type="ARBA" id="ARBA00023002"/>
    </source>
</evidence>
<evidence type="ECO:0000313" key="5">
    <source>
        <dbReference type="EMBL" id="KAF9063109.1"/>
    </source>
</evidence>
<dbReference type="GO" id="GO:0003842">
    <property type="term" value="F:L-glutamate gamma-semialdehyde dehydrogenase activity"/>
    <property type="evidence" value="ECO:0007669"/>
    <property type="project" value="TreeGrafter"/>
</dbReference>
<dbReference type="GO" id="GO:0005759">
    <property type="term" value="C:mitochondrial matrix"/>
    <property type="evidence" value="ECO:0007669"/>
    <property type="project" value="TreeGrafter"/>
</dbReference>